<dbReference type="PANTHER" id="PTHR12911:SF8">
    <property type="entry name" value="KLAROID PROTEIN-RELATED"/>
    <property type="match status" value="1"/>
</dbReference>
<name>A0A9N9WPQ5_9DIPT</name>
<feature type="compositionally biased region" description="Low complexity" evidence="6">
    <location>
        <begin position="84"/>
        <end position="94"/>
    </location>
</feature>
<dbReference type="GO" id="GO:0043495">
    <property type="term" value="F:protein-membrane adaptor activity"/>
    <property type="evidence" value="ECO:0007669"/>
    <property type="project" value="TreeGrafter"/>
</dbReference>
<comment type="subcellular location">
    <subcellularLocation>
        <location evidence="1">Membrane</location>
    </subcellularLocation>
</comment>
<organism evidence="9 10">
    <name type="scientific">Chironomus riparius</name>
    <dbReference type="NCBI Taxonomy" id="315576"/>
    <lineage>
        <taxon>Eukaryota</taxon>
        <taxon>Metazoa</taxon>
        <taxon>Ecdysozoa</taxon>
        <taxon>Arthropoda</taxon>
        <taxon>Hexapoda</taxon>
        <taxon>Insecta</taxon>
        <taxon>Pterygota</taxon>
        <taxon>Neoptera</taxon>
        <taxon>Endopterygota</taxon>
        <taxon>Diptera</taxon>
        <taxon>Nematocera</taxon>
        <taxon>Chironomoidea</taxon>
        <taxon>Chironomidae</taxon>
        <taxon>Chironominae</taxon>
        <taxon>Chironomus</taxon>
    </lineage>
</organism>
<evidence type="ECO:0000256" key="3">
    <source>
        <dbReference type="ARBA" id="ARBA00022989"/>
    </source>
</evidence>
<keyword evidence="10" id="KW-1185">Reference proteome</keyword>
<evidence type="ECO:0000259" key="8">
    <source>
        <dbReference type="Pfam" id="PF07738"/>
    </source>
</evidence>
<dbReference type="GO" id="GO:0034993">
    <property type="term" value="C:meiotic nuclear membrane microtubule tethering complex"/>
    <property type="evidence" value="ECO:0007669"/>
    <property type="project" value="TreeGrafter"/>
</dbReference>
<accession>A0A9N9WPQ5</accession>
<reference evidence="9" key="1">
    <citation type="submission" date="2022-01" db="EMBL/GenBank/DDBJ databases">
        <authorList>
            <person name="King R."/>
        </authorList>
    </citation>
    <scope>NUCLEOTIDE SEQUENCE</scope>
</reference>
<dbReference type="OrthoDB" id="342281at2759"/>
<keyword evidence="5 7" id="KW-0472">Membrane</keyword>
<keyword evidence="4" id="KW-0175">Coiled coil</keyword>
<feature type="region of interest" description="Disordered" evidence="6">
    <location>
        <begin position="1"/>
        <end position="94"/>
    </location>
</feature>
<evidence type="ECO:0000256" key="1">
    <source>
        <dbReference type="ARBA" id="ARBA00004370"/>
    </source>
</evidence>
<keyword evidence="2 7" id="KW-0812">Transmembrane</keyword>
<feature type="compositionally biased region" description="Polar residues" evidence="6">
    <location>
        <begin position="65"/>
        <end position="83"/>
    </location>
</feature>
<dbReference type="Gene3D" id="2.60.120.260">
    <property type="entry name" value="Galactose-binding domain-like"/>
    <property type="match status" value="1"/>
</dbReference>
<keyword evidence="3 7" id="KW-1133">Transmembrane helix</keyword>
<reference evidence="9" key="2">
    <citation type="submission" date="2022-10" db="EMBL/GenBank/DDBJ databases">
        <authorList>
            <consortium name="ENA_rothamsted_submissions"/>
            <consortium name="culmorum"/>
            <person name="King R."/>
        </authorList>
    </citation>
    <scope>NUCLEOTIDE SEQUENCE</scope>
</reference>
<proteinExistence type="predicted"/>
<dbReference type="InterPro" id="IPR045119">
    <property type="entry name" value="SUN1-5"/>
</dbReference>
<dbReference type="Proteomes" id="UP001153620">
    <property type="component" value="Chromosome 1"/>
</dbReference>
<feature type="transmembrane region" description="Helical" evidence="7">
    <location>
        <begin position="344"/>
        <end position="366"/>
    </location>
</feature>
<feature type="transmembrane region" description="Helical" evidence="7">
    <location>
        <begin position="387"/>
        <end position="405"/>
    </location>
</feature>
<dbReference type="InterPro" id="IPR012919">
    <property type="entry name" value="SUN_dom"/>
</dbReference>
<dbReference type="PANTHER" id="PTHR12911">
    <property type="entry name" value="SAD1/UNC-84-LIKE PROTEIN-RELATED"/>
    <property type="match status" value="1"/>
</dbReference>
<dbReference type="Pfam" id="PF07738">
    <property type="entry name" value="Sad1_UNC"/>
    <property type="match status" value="1"/>
</dbReference>
<evidence type="ECO:0000256" key="4">
    <source>
        <dbReference type="ARBA" id="ARBA00023054"/>
    </source>
</evidence>
<evidence type="ECO:0000256" key="7">
    <source>
        <dbReference type="SAM" id="Phobius"/>
    </source>
</evidence>
<feature type="region of interest" description="Disordered" evidence="6">
    <location>
        <begin position="103"/>
        <end position="122"/>
    </location>
</feature>
<dbReference type="FunFam" id="2.60.120.260:FF:000009">
    <property type="entry name" value="SUN domain-containing protein 1 isoform X1"/>
    <property type="match status" value="1"/>
</dbReference>
<evidence type="ECO:0000313" key="9">
    <source>
        <dbReference type="EMBL" id="CAG9799383.1"/>
    </source>
</evidence>
<evidence type="ECO:0000256" key="5">
    <source>
        <dbReference type="ARBA" id="ARBA00023136"/>
    </source>
</evidence>
<dbReference type="EMBL" id="OU895877">
    <property type="protein sequence ID" value="CAG9799383.1"/>
    <property type="molecule type" value="Genomic_DNA"/>
</dbReference>
<feature type="domain" description="SUN" evidence="8">
    <location>
        <begin position="846"/>
        <end position="981"/>
    </location>
</feature>
<protein>
    <recommendedName>
        <fullName evidence="8">SUN domain-containing protein</fullName>
    </recommendedName>
</protein>
<sequence>MSDNLVIETRSRSRSKTPGLLSNENGDSKGAKKIPTVSLIEEEEDVIGVSSQPSQRPKRQRRSAKNATSDTSGDTQLETVVSNSKQSKSTVTATTTTTIIQTSKQTTNGTQEKSEESTSVKTITHTASNNDATEFPESQSIFNNIFNAIKTSTPILSTKRTKRTTLESSSSTGNVDFNLHPAYKEYKEAGEYWNKFPKTDYTYSELSPHRRELGAGIVAMPNMSRKSLDKYQNRIEAMIQQNPTEESFIRRKFLSNMSYQKKAADLQYDSADEVDVSDLYKNLSARRNSEKNVFSRFIMFVIGVFSSSYSNLKRKVSYGSKQHISYTPIKRHHQQGFWRGIYNFAQSFVLLCISKVYLFISTVLCLDTWLLYTRSENVHQNQKRKRFLIGLLVLLPLMLFGAFLLSEDNNFIARKNYQLERFNYKLNYVTQYFSDVSLPSIPHFNFGWILSPLFYTRALFRGFIMDSTTKQPELKLDEERLNIILKHINDYVDNTIQEKLKLNNDILINKVNERLVITIANHLNDALKKYEYHLTAKDVEIIVNQIKVQLNNDLNEKEKSILAKISLNNQENVEKIKSIASLSMSQQKNTQNIDLDKIITMILESKKLPILIDDRIKIIHNSDVEKIKLEIIGKFAVYDNELKRLKIGQTSISDDLIRFKRENDDGLKSILMKIDDKFTTFSDYSSIDMSVRKSLLNILGLKNPEIGDETLLKEWIENTFVAKIYLEQHLQNLNLKLNEAFSKEIDKNAGIFMEDINEKLKSQIKILLEQKNEEHKSTNLNIRGGILTEDDVIKIVKDILAVYDADKTGLVDYGLESAGGEIISTRCTENYRTKSAEISIFGIPIWYPRNTPRTVISPTIAPGECWAFQGFPGFLVIKLSNLIKVTGFTVEHIPQSNAPNNVIDSAPNNFSVWGLTSEFDKNPILFGNYYYSASKDAPSLQYFPVQNKDIVIAHQFVELVIESNHGNSKYTCLYRFRVHGEM</sequence>
<gene>
    <name evidence="9" type="ORF">CHIRRI_LOCUS2350</name>
</gene>
<evidence type="ECO:0000256" key="6">
    <source>
        <dbReference type="SAM" id="MobiDB-lite"/>
    </source>
</evidence>
<evidence type="ECO:0000313" key="10">
    <source>
        <dbReference type="Proteomes" id="UP001153620"/>
    </source>
</evidence>
<evidence type="ECO:0000256" key="2">
    <source>
        <dbReference type="ARBA" id="ARBA00022692"/>
    </source>
</evidence>
<dbReference type="AlphaFoldDB" id="A0A9N9WPQ5"/>